<dbReference type="CDD" id="cd00077">
    <property type="entry name" value="HDc"/>
    <property type="match status" value="1"/>
</dbReference>
<dbReference type="OrthoDB" id="9764337at2"/>
<evidence type="ECO:0000313" key="5">
    <source>
        <dbReference type="Proteomes" id="UP000198122"/>
    </source>
</evidence>
<feature type="transmembrane region" description="Helical" evidence="1">
    <location>
        <begin position="102"/>
        <end position="122"/>
    </location>
</feature>
<keyword evidence="2" id="KW-0732">Signal</keyword>
<feature type="chain" id="PRO_5011584932" evidence="2">
    <location>
        <begin position="23"/>
        <end position="412"/>
    </location>
</feature>
<keyword evidence="1" id="KW-0812">Transmembrane</keyword>
<dbReference type="RefSeq" id="WP_088817528.1">
    <property type="nucleotide sequence ID" value="NZ_FYEZ01000001.1"/>
</dbReference>
<protein>
    <submittedName>
        <fullName evidence="4">HD domain-containing protein</fullName>
    </submittedName>
</protein>
<dbReference type="SMART" id="SM00471">
    <property type="entry name" value="HDc"/>
    <property type="match status" value="1"/>
</dbReference>
<dbReference type="InterPro" id="IPR003607">
    <property type="entry name" value="HD/PDEase_dom"/>
</dbReference>
<gene>
    <name evidence="4" type="ORF">SAMN05445756_0533</name>
</gene>
<dbReference type="SUPFAM" id="SSF109604">
    <property type="entry name" value="HD-domain/PDEase-like"/>
    <property type="match status" value="1"/>
</dbReference>
<evidence type="ECO:0000259" key="3">
    <source>
        <dbReference type="SMART" id="SM00471"/>
    </source>
</evidence>
<dbReference type="Pfam" id="PF01966">
    <property type="entry name" value="HD"/>
    <property type="match status" value="1"/>
</dbReference>
<feature type="transmembrane region" description="Helical" evidence="1">
    <location>
        <begin position="68"/>
        <end position="90"/>
    </location>
</feature>
<proteinExistence type="predicted"/>
<feature type="domain" description="HD/PDEase" evidence="3">
    <location>
        <begin position="242"/>
        <end position="361"/>
    </location>
</feature>
<feature type="transmembrane region" description="Helical" evidence="1">
    <location>
        <begin position="178"/>
        <end position="197"/>
    </location>
</feature>
<dbReference type="EMBL" id="FYEZ01000001">
    <property type="protein sequence ID" value="SNC61688.1"/>
    <property type="molecule type" value="Genomic_DNA"/>
</dbReference>
<organism evidence="4 5">
    <name type="scientific">Kytococcus aerolatus</name>
    <dbReference type="NCBI Taxonomy" id="592308"/>
    <lineage>
        <taxon>Bacteria</taxon>
        <taxon>Bacillati</taxon>
        <taxon>Actinomycetota</taxon>
        <taxon>Actinomycetes</taxon>
        <taxon>Micrococcales</taxon>
        <taxon>Kytococcaceae</taxon>
        <taxon>Kytococcus</taxon>
    </lineage>
</organism>
<dbReference type="AlphaFoldDB" id="A0A212T6N5"/>
<dbReference type="Proteomes" id="UP000198122">
    <property type="component" value="Unassembled WGS sequence"/>
</dbReference>
<dbReference type="Gene3D" id="1.10.3210.10">
    <property type="entry name" value="Hypothetical protein af1432"/>
    <property type="match status" value="1"/>
</dbReference>
<feature type="signal peptide" evidence="2">
    <location>
        <begin position="1"/>
        <end position="22"/>
    </location>
</feature>
<reference evidence="4 5" key="1">
    <citation type="submission" date="2017-06" db="EMBL/GenBank/DDBJ databases">
        <authorList>
            <person name="Kim H.J."/>
            <person name="Triplett B.A."/>
        </authorList>
    </citation>
    <scope>NUCLEOTIDE SEQUENCE [LARGE SCALE GENOMIC DNA]</scope>
    <source>
        <strain evidence="4 5">DSM 22179</strain>
    </source>
</reference>
<feature type="transmembrane region" description="Helical" evidence="1">
    <location>
        <begin position="204"/>
        <end position="222"/>
    </location>
</feature>
<dbReference type="InterPro" id="IPR006674">
    <property type="entry name" value="HD_domain"/>
</dbReference>
<sequence>MRRTLQFLVPAALAVGTFSLFAHPSAPVTPGQWAFAGVLLVLAVWSQTMTAVTRWLGLGQSLMGAVQAVSWMVAGPWVAVLSSVAALFWSRAPKLSTRAYNWAGLMICSCAGYWIFVLAGGQNIASVRVPLSELAVPVALGSFAQLCVNLLLALWGLWVVRGVGIVRAFGDGIRALNLGSLNQVVGAVLWALLVWAVKPDGIGLLLGVVPLLVHMALLRRIGLAERTQQQTVATIVGGANTSDPYVVGHGERVARYAQTLGRQGRLGPLEIERLDLAARLHDVGFIAPTPRGHDPRPGHAEWGAKVVSGLDLLEGTADLVRRSHQPLGDKAGSDREELVLGILQVADALDACVADDPATTLDEALRRMAAAGTYHPMALHLLERARPPLQPVPEDLPGWFVHDLPAAREGTR</sequence>
<name>A0A212T6N5_9MICO</name>
<keyword evidence="1" id="KW-1133">Transmembrane helix</keyword>
<accession>A0A212T6N5</accession>
<feature type="transmembrane region" description="Helical" evidence="1">
    <location>
        <begin position="134"/>
        <end position="158"/>
    </location>
</feature>
<evidence type="ECO:0000313" key="4">
    <source>
        <dbReference type="EMBL" id="SNC61688.1"/>
    </source>
</evidence>
<evidence type="ECO:0000256" key="2">
    <source>
        <dbReference type="SAM" id="SignalP"/>
    </source>
</evidence>
<keyword evidence="1" id="KW-0472">Membrane</keyword>
<keyword evidence="5" id="KW-1185">Reference proteome</keyword>
<evidence type="ECO:0000256" key="1">
    <source>
        <dbReference type="SAM" id="Phobius"/>
    </source>
</evidence>